<sequence length="425" mass="48067">MEFEMRIEKYFKNSQWAGVITLGLGTVIAQSINIIIQPFLTRLISPEELGIYNFIISMANLIIPVASLKLSMLIVIESEEDNVDLLTDVSIFTVFLISSMYTLFIIIMLQIGNNSFYNIGGLSLIIPLIVFTNGIRFIFASHNNRYKKYSLMSKVDIIRELIKGIMQIFSGIFGGGAFGQSLGYALSPVAGVSIQAKDYLQRFKYRKKIKFKIILSIYKKYKKHILYLVPAQFINSFSYTLITTSVISLFSATETGYYSISVMVLGLPLVLISNNVSRVYLQKIGKDYKEGKSVWPIYLSFIKVLGIMSAIGFSFLAIIAPNVSEFVFGNGYGEAGRYITILCFMYALRFIASSLMGGYIVFNRQRNDTIFQSLLVLSGACVYIVTKKYNLNIYEFLELISFSYGLIYMLIIINLGYICRKSVFV</sequence>
<protein>
    <recommendedName>
        <fullName evidence="10">Polysaccharide biosynthesis protein</fullName>
    </recommendedName>
</protein>
<evidence type="ECO:0000256" key="4">
    <source>
        <dbReference type="ARBA" id="ARBA00022692"/>
    </source>
</evidence>
<organism evidence="8 9">
    <name type="scientific">Mesobacillus zeae</name>
    <dbReference type="NCBI Taxonomy" id="1917180"/>
    <lineage>
        <taxon>Bacteria</taxon>
        <taxon>Bacillati</taxon>
        <taxon>Bacillota</taxon>
        <taxon>Bacilli</taxon>
        <taxon>Bacillales</taxon>
        <taxon>Bacillaceae</taxon>
        <taxon>Mesobacillus</taxon>
    </lineage>
</organism>
<evidence type="ECO:0008006" key="10">
    <source>
        <dbReference type="Google" id="ProtNLM"/>
    </source>
</evidence>
<dbReference type="Pfam" id="PF13440">
    <property type="entry name" value="Polysacc_synt_3"/>
    <property type="match status" value="1"/>
</dbReference>
<feature type="transmembrane region" description="Helical" evidence="7">
    <location>
        <begin position="256"/>
        <end position="276"/>
    </location>
</feature>
<keyword evidence="4 7" id="KW-0812">Transmembrane</keyword>
<feature type="transmembrane region" description="Helical" evidence="7">
    <location>
        <begin position="88"/>
        <end position="111"/>
    </location>
</feature>
<feature type="transmembrane region" description="Helical" evidence="7">
    <location>
        <begin position="297"/>
        <end position="319"/>
    </location>
</feature>
<feature type="transmembrane region" description="Helical" evidence="7">
    <location>
        <begin position="16"/>
        <end position="39"/>
    </location>
</feature>
<proteinExistence type="inferred from homology"/>
<name>A0A398B047_9BACI</name>
<comment type="caution">
    <text evidence="8">The sequence shown here is derived from an EMBL/GenBank/DDBJ whole genome shotgun (WGS) entry which is preliminary data.</text>
</comment>
<keyword evidence="9" id="KW-1185">Reference proteome</keyword>
<evidence type="ECO:0000256" key="7">
    <source>
        <dbReference type="SAM" id="Phobius"/>
    </source>
</evidence>
<dbReference type="InterPro" id="IPR050833">
    <property type="entry name" value="Poly_Biosynth_Transport"/>
</dbReference>
<feature type="transmembrane region" description="Helical" evidence="7">
    <location>
        <begin position="398"/>
        <end position="419"/>
    </location>
</feature>
<keyword evidence="5 7" id="KW-1133">Transmembrane helix</keyword>
<evidence type="ECO:0000256" key="2">
    <source>
        <dbReference type="ARBA" id="ARBA00007430"/>
    </source>
</evidence>
<evidence type="ECO:0000256" key="5">
    <source>
        <dbReference type="ARBA" id="ARBA00022989"/>
    </source>
</evidence>
<comment type="similarity">
    <text evidence="2">Belongs to the polysaccharide synthase family.</text>
</comment>
<feature type="transmembrane region" description="Helical" evidence="7">
    <location>
        <begin position="369"/>
        <end position="386"/>
    </location>
</feature>
<feature type="transmembrane region" description="Helical" evidence="7">
    <location>
        <begin position="225"/>
        <end position="250"/>
    </location>
</feature>
<dbReference type="PANTHER" id="PTHR30250:SF10">
    <property type="entry name" value="LIPOPOLYSACCHARIDE BIOSYNTHESIS PROTEIN WZXC"/>
    <property type="match status" value="1"/>
</dbReference>
<keyword evidence="6 7" id="KW-0472">Membrane</keyword>
<dbReference type="OrthoDB" id="109075at2"/>
<dbReference type="PANTHER" id="PTHR30250">
    <property type="entry name" value="PST FAMILY PREDICTED COLANIC ACID TRANSPORTER"/>
    <property type="match status" value="1"/>
</dbReference>
<evidence type="ECO:0000313" key="9">
    <source>
        <dbReference type="Proteomes" id="UP000265816"/>
    </source>
</evidence>
<feature type="transmembrane region" description="Helical" evidence="7">
    <location>
        <begin position="339"/>
        <end position="362"/>
    </location>
</feature>
<evidence type="ECO:0000256" key="3">
    <source>
        <dbReference type="ARBA" id="ARBA00022475"/>
    </source>
</evidence>
<dbReference type="EMBL" id="QWVT01000033">
    <property type="protein sequence ID" value="RID82654.1"/>
    <property type="molecule type" value="Genomic_DNA"/>
</dbReference>
<gene>
    <name evidence="8" type="ORF">D1970_18135</name>
</gene>
<dbReference type="Proteomes" id="UP000265816">
    <property type="component" value="Unassembled WGS sequence"/>
</dbReference>
<dbReference type="GO" id="GO:0005886">
    <property type="term" value="C:plasma membrane"/>
    <property type="evidence" value="ECO:0007669"/>
    <property type="project" value="UniProtKB-SubCell"/>
</dbReference>
<evidence type="ECO:0000256" key="6">
    <source>
        <dbReference type="ARBA" id="ARBA00023136"/>
    </source>
</evidence>
<evidence type="ECO:0000256" key="1">
    <source>
        <dbReference type="ARBA" id="ARBA00004651"/>
    </source>
</evidence>
<reference evidence="8 9" key="1">
    <citation type="submission" date="2018-08" db="EMBL/GenBank/DDBJ databases">
        <title>Bacillus jemisoniae sp. nov., Bacillus chryseoplanitiae sp. nov., Bacillus resnikiae sp. nov., and Bacillus frankliniae sp. nov., isolated from Viking spacecraft and associated surfaces.</title>
        <authorList>
            <person name="Seuylemezian A."/>
            <person name="Vaishampayan P."/>
        </authorList>
    </citation>
    <scope>NUCLEOTIDE SEQUENCE [LARGE SCALE GENOMIC DNA]</scope>
    <source>
        <strain evidence="8 9">JJ-247</strain>
    </source>
</reference>
<feature type="transmembrane region" description="Helical" evidence="7">
    <location>
        <begin position="51"/>
        <end position="76"/>
    </location>
</feature>
<dbReference type="AlphaFoldDB" id="A0A398B047"/>
<accession>A0A398B047</accession>
<feature type="transmembrane region" description="Helical" evidence="7">
    <location>
        <begin position="117"/>
        <end position="139"/>
    </location>
</feature>
<comment type="subcellular location">
    <subcellularLocation>
        <location evidence="1">Cell membrane</location>
        <topology evidence="1">Multi-pass membrane protein</topology>
    </subcellularLocation>
</comment>
<keyword evidence="3" id="KW-1003">Cell membrane</keyword>
<evidence type="ECO:0000313" key="8">
    <source>
        <dbReference type="EMBL" id="RID82654.1"/>
    </source>
</evidence>